<dbReference type="Proteomes" id="UP000790377">
    <property type="component" value="Unassembled WGS sequence"/>
</dbReference>
<reference evidence="1" key="1">
    <citation type="journal article" date="2021" name="New Phytol.">
        <title>Evolutionary innovations through gain and loss of genes in the ectomycorrhizal Boletales.</title>
        <authorList>
            <person name="Wu G."/>
            <person name="Miyauchi S."/>
            <person name="Morin E."/>
            <person name="Kuo A."/>
            <person name="Drula E."/>
            <person name="Varga T."/>
            <person name="Kohler A."/>
            <person name="Feng B."/>
            <person name="Cao Y."/>
            <person name="Lipzen A."/>
            <person name="Daum C."/>
            <person name="Hundley H."/>
            <person name="Pangilinan J."/>
            <person name="Johnson J."/>
            <person name="Barry K."/>
            <person name="LaButti K."/>
            <person name="Ng V."/>
            <person name="Ahrendt S."/>
            <person name="Min B."/>
            <person name="Choi I.G."/>
            <person name="Park H."/>
            <person name="Plett J.M."/>
            <person name="Magnuson J."/>
            <person name="Spatafora J.W."/>
            <person name="Nagy L.G."/>
            <person name="Henrissat B."/>
            <person name="Grigoriev I.V."/>
            <person name="Yang Z.L."/>
            <person name="Xu J."/>
            <person name="Martin F.M."/>
        </authorList>
    </citation>
    <scope>NUCLEOTIDE SEQUENCE</scope>
    <source>
        <strain evidence="1">ATCC 28755</strain>
    </source>
</reference>
<sequence length="1048" mass="113414">MASKQSRNTPSPSSPNPTQHASKLSKFLQKQSRDRSKSMTDPTSSKSSVASSSSSTHDSYPQSSRKMSRFGGGATATDDTHETEPDDSFDEPPVIVEPTDMPRSRIRTERPLSTVSDIHSMYSPSSSARISDLPTRLSGWLSHTFSTSSTDLTLPSILSQSHLAGIPGSPKGKSSALLTAAKHGKGHLDRAMRFILDSDSTPDKCTEPIWLLGVQHPGYEPPPPPTPGRRASVESRRSPSFRSSSTSTTLSPADLSQSQPPSAKNPASNWPPVFYADFTSRIWLTYRSQFAPIRDSNLSALDNELSNSSLTSPRPKKWNWPVGGEKGWTSDAGWGCMLRTGQSLLANALLHLHLGRDWRRPPVPVRTVDYATYVQIITWFLDTPSPQAPFSVHRMALAGKELGKDVGQWFGPSTAAGAIKTLVHAFPDANLGVSVASDGVIFQSDVYAASHRNVHIGSPRRHAKASWGGRAVLVLIGIRLGIDGVNPIYYDTIKGLYTLPQSVGIAGGRPSSSYYFMGSQADNLFYLDPHHARPAVPLRAGPDSSNHTTQTATALSQSQSHSHTQITQTHPYPSQLRSRETTPDNASERRSAHRRSPTSPPSVRAPTSPSSIRTGSSTFSYHAPVSPSPLQHQLSSNSSASVSGSASTSSYPYSHPYRRQQNASASASMGESAGGSEGYGIGYGYGAGDGDGDEAEEGGEGGLDDAAEHYVSAYSAAELKTFHCDRVRKMPLSGLDPSMLLGFLCKDEGDWVDFRRRVTELMQSHKTIFTIQDEPPTWPSDSDEFMGLESISEPDDMDMSMDPDEDEQGLSDRDKKIHADDADADADQDEQFFDTRSASISKGEGDEVEEDDTTEDDPIGPITPGPGSSTFEINKEKSKDKRRSEEFEEINIGKEEERASRGQDEDDDDDDDDWVDPSTPASYLPAQATIPTQPGSHISPPLAQTKSTASTASARSKDKDKEKEQVKAKAKRSGSSRRGKTTATAVPMVKTPSPPAKSAEEHFPFPKSLEESFHGGSGENFEKRMNNARARDGGRTESGGVKAILTDG</sequence>
<comment type="caution">
    <text evidence="1">The sequence shown here is derived from an EMBL/GenBank/DDBJ whole genome shotgun (WGS) entry which is preliminary data.</text>
</comment>
<gene>
    <name evidence="1" type="ORF">BJ138DRAFT_1127688</name>
</gene>
<dbReference type="EMBL" id="MU267760">
    <property type="protein sequence ID" value="KAH7909440.1"/>
    <property type="molecule type" value="Genomic_DNA"/>
</dbReference>
<evidence type="ECO:0000313" key="2">
    <source>
        <dbReference type="Proteomes" id="UP000790377"/>
    </source>
</evidence>
<evidence type="ECO:0000313" key="1">
    <source>
        <dbReference type="EMBL" id="KAH7909440.1"/>
    </source>
</evidence>
<proteinExistence type="predicted"/>
<keyword evidence="1" id="KW-0645">Protease</keyword>
<protein>
    <submittedName>
        <fullName evidence="1">Cysteine protease required for autophagy</fullName>
    </submittedName>
</protein>
<accession>A0ACB8A820</accession>
<name>A0ACB8A820_9AGAM</name>
<keyword evidence="2" id="KW-1185">Reference proteome</keyword>
<keyword evidence="1" id="KW-0378">Hydrolase</keyword>
<organism evidence="1 2">
    <name type="scientific">Hygrophoropsis aurantiaca</name>
    <dbReference type="NCBI Taxonomy" id="72124"/>
    <lineage>
        <taxon>Eukaryota</taxon>
        <taxon>Fungi</taxon>
        <taxon>Dikarya</taxon>
        <taxon>Basidiomycota</taxon>
        <taxon>Agaricomycotina</taxon>
        <taxon>Agaricomycetes</taxon>
        <taxon>Agaricomycetidae</taxon>
        <taxon>Boletales</taxon>
        <taxon>Coniophorineae</taxon>
        <taxon>Hygrophoropsidaceae</taxon>
        <taxon>Hygrophoropsis</taxon>
    </lineage>
</organism>